<proteinExistence type="predicted"/>
<feature type="region of interest" description="Disordered" evidence="1">
    <location>
        <begin position="1"/>
        <end position="20"/>
    </location>
</feature>
<organism evidence="2">
    <name type="scientific">uncultured Pleomorphomonas sp</name>
    <dbReference type="NCBI Taxonomy" id="442121"/>
    <lineage>
        <taxon>Bacteria</taxon>
        <taxon>Pseudomonadati</taxon>
        <taxon>Pseudomonadota</taxon>
        <taxon>Alphaproteobacteria</taxon>
        <taxon>Hyphomicrobiales</taxon>
        <taxon>Pleomorphomonadaceae</taxon>
        <taxon>Pleomorphomonas</taxon>
        <taxon>environmental samples</taxon>
    </lineage>
</organism>
<gene>
    <name evidence="2" type="ORF">KL86PLE_100456</name>
</gene>
<sequence length="90" mass="9667">MLAGEPLLQKQSDLAARMTRTQPAAGTVVAFCKSPSRRSPASHVRLTLEIRETSGSDHQLAGMIWDSMGSCGASTKAKRYVLPDDSSPHL</sequence>
<dbReference type="EMBL" id="FMJD01000002">
    <property type="protein sequence ID" value="SCM72079.1"/>
    <property type="molecule type" value="Genomic_DNA"/>
</dbReference>
<evidence type="ECO:0000313" key="2">
    <source>
        <dbReference type="EMBL" id="SCM72079.1"/>
    </source>
</evidence>
<name>A0A212L401_9HYPH</name>
<accession>A0A212L401</accession>
<evidence type="ECO:0000256" key="1">
    <source>
        <dbReference type="SAM" id="MobiDB-lite"/>
    </source>
</evidence>
<protein>
    <submittedName>
        <fullName evidence="2">Uncharacterized protein</fullName>
    </submittedName>
</protein>
<dbReference type="AlphaFoldDB" id="A0A212L401"/>
<reference evidence="2" key="1">
    <citation type="submission" date="2016-08" db="EMBL/GenBank/DDBJ databases">
        <authorList>
            <person name="Seilhamer J.J."/>
        </authorList>
    </citation>
    <scope>NUCLEOTIDE SEQUENCE</scope>
    <source>
        <strain evidence="2">86</strain>
    </source>
</reference>